<comment type="cofactor">
    <cofactor evidence="2 21 24">
        <name>Zn(2+)</name>
        <dbReference type="ChEBI" id="CHEBI:29105"/>
    </cofactor>
</comment>
<dbReference type="Pfam" id="PF02574">
    <property type="entry name" value="S-methyl_trans"/>
    <property type="match status" value="1"/>
</dbReference>
<dbReference type="Gene3D" id="3.20.20.20">
    <property type="entry name" value="Dihydropteroate synthase-like"/>
    <property type="match status" value="1"/>
</dbReference>
<dbReference type="CDD" id="cd00740">
    <property type="entry name" value="MeTr"/>
    <property type="match status" value="1"/>
</dbReference>
<feature type="binding site" evidence="22 24">
    <location>
        <position position="274"/>
    </location>
    <ligand>
        <name>Zn(2+)</name>
        <dbReference type="ChEBI" id="CHEBI:29105"/>
    </ligand>
</feature>
<evidence type="ECO:0000313" key="30">
    <source>
        <dbReference type="EMBL" id="RBP37343.1"/>
    </source>
</evidence>
<dbReference type="SMART" id="SM01018">
    <property type="entry name" value="B12-binding_2"/>
    <property type="match status" value="1"/>
</dbReference>
<dbReference type="Gene3D" id="3.10.196.10">
    <property type="entry name" value="Vitamin B12-dependent methionine synthase, activation domain"/>
    <property type="match status" value="1"/>
</dbReference>
<name>A0A366H5V6_9BACT</name>
<evidence type="ECO:0000259" key="29">
    <source>
        <dbReference type="PROSITE" id="PS51337"/>
    </source>
</evidence>
<comment type="cofactor">
    <cofactor evidence="3 21 22">
        <name>methylcob(III)alamin</name>
        <dbReference type="ChEBI" id="CHEBI:28115"/>
    </cofactor>
</comment>
<evidence type="ECO:0000256" key="19">
    <source>
        <dbReference type="ARBA" id="ARBA00031040"/>
    </source>
</evidence>
<evidence type="ECO:0000256" key="4">
    <source>
        <dbReference type="ARBA" id="ARBA00005178"/>
    </source>
</evidence>
<dbReference type="SUPFAM" id="SSF47644">
    <property type="entry name" value="Methionine synthase domain"/>
    <property type="match status" value="1"/>
</dbReference>
<comment type="pathway">
    <text evidence="4 21">Amino-acid biosynthesis; L-methionine biosynthesis via de novo pathway; L-methionine from L-homocysteine (MetH route): step 1/1.</text>
</comment>
<dbReference type="PROSITE" id="PS50970">
    <property type="entry name" value="HCY"/>
    <property type="match status" value="1"/>
</dbReference>
<dbReference type="InterPro" id="IPR036594">
    <property type="entry name" value="Meth_synthase_dom"/>
</dbReference>
<accession>A0A366H5V6</accession>
<evidence type="ECO:0000256" key="15">
    <source>
        <dbReference type="ARBA" id="ARBA00022833"/>
    </source>
</evidence>
<evidence type="ECO:0000256" key="12">
    <source>
        <dbReference type="ARBA" id="ARBA00022691"/>
    </source>
</evidence>
<gene>
    <name evidence="30" type="ORF">DES53_11481</name>
</gene>
<feature type="binding site" evidence="23">
    <location>
        <position position="857"/>
    </location>
    <ligand>
        <name>methylcob(III)alamin</name>
        <dbReference type="ChEBI" id="CHEBI:28115"/>
    </ligand>
</feature>
<keyword evidence="13 21" id="KW-0479">Metal-binding</keyword>
<comment type="catalytic activity">
    <reaction evidence="1 21">
        <text>(6S)-5-methyl-5,6,7,8-tetrahydrofolate + L-homocysteine = (6S)-5,6,7,8-tetrahydrofolate + L-methionine</text>
        <dbReference type="Rhea" id="RHEA:11172"/>
        <dbReference type="ChEBI" id="CHEBI:18608"/>
        <dbReference type="ChEBI" id="CHEBI:57453"/>
        <dbReference type="ChEBI" id="CHEBI:57844"/>
        <dbReference type="ChEBI" id="CHEBI:58199"/>
        <dbReference type="EC" id="2.1.1.13"/>
    </reaction>
</comment>
<evidence type="ECO:0000256" key="22">
    <source>
        <dbReference type="PIRSR" id="PIRSR000381-1"/>
    </source>
</evidence>
<dbReference type="GO" id="GO:0050667">
    <property type="term" value="P:homocysteine metabolic process"/>
    <property type="evidence" value="ECO:0007669"/>
    <property type="project" value="TreeGrafter"/>
</dbReference>
<dbReference type="EC" id="2.1.1.13" evidence="6 20"/>
<dbReference type="PANTHER" id="PTHR45833:SF1">
    <property type="entry name" value="METHIONINE SYNTHASE"/>
    <property type="match status" value="1"/>
</dbReference>
<dbReference type="PROSITE" id="PS51337">
    <property type="entry name" value="B12_BINDING_NTER"/>
    <property type="match status" value="1"/>
</dbReference>
<dbReference type="Pfam" id="PF02310">
    <property type="entry name" value="B12-binding"/>
    <property type="match status" value="1"/>
</dbReference>
<feature type="domain" description="AdoMet activation" evidence="27">
    <location>
        <begin position="950"/>
        <end position="1285"/>
    </location>
</feature>
<feature type="binding site" evidence="23">
    <location>
        <begin position="1250"/>
        <end position="1251"/>
    </location>
    <ligand>
        <name>S-adenosyl-L-methionine</name>
        <dbReference type="ChEBI" id="CHEBI:59789"/>
    </ligand>
</feature>
<dbReference type="Proteomes" id="UP000253426">
    <property type="component" value="Unassembled WGS sequence"/>
</dbReference>
<feature type="binding site" evidence="23">
    <location>
        <position position="1000"/>
    </location>
    <ligand>
        <name>S-adenosyl-L-methionine</name>
        <dbReference type="ChEBI" id="CHEBI:59789"/>
    </ligand>
</feature>
<dbReference type="Gene3D" id="1.10.288.10">
    <property type="entry name" value="Cobalamin-dependent Methionine Synthase, domain 2"/>
    <property type="match status" value="1"/>
</dbReference>
<keyword evidence="11 21" id="KW-0808">Transferase</keyword>
<evidence type="ECO:0000256" key="6">
    <source>
        <dbReference type="ARBA" id="ARBA00012032"/>
    </source>
</evidence>
<feature type="domain" description="B12-binding N-terminal" evidence="29">
    <location>
        <begin position="678"/>
        <end position="772"/>
    </location>
</feature>
<evidence type="ECO:0000256" key="2">
    <source>
        <dbReference type="ARBA" id="ARBA00001947"/>
    </source>
</evidence>
<dbReference type="GO" id="GO:0031419">
    <property type="term" value="F:cobalamin binding"/>
    <property type="evidence" value="ECO:0007669"/>
    <property type="project" value="UniProtKB-UniRule"/>
</dbReference>
<comment type="function">
    <text evidence="18 21">Catalyzes the transfer of a methyl group from methyl-cobalamin to homocysteine, yielding enzyme-bound cob(I)alamin and methionine. Subsequently, remethylates the cofactor using methyltetrahydrofolate.</text>
</comment>
<organism evidence="30 31">
    <name type="scientific">Roseimicrobium gellanilyticum</name>
    <dbReference type="NCBI Taxonomy" id="748857"/>
    <lineage>
        <taxon>Bacteria</taxon>
        <taxon>Pseudomonadati</taxon>
        <taxon>Verrucomicrobiota</taxon>
        <taxon>Verrucomicrobiia</taxon>
        <taxon>Verrucomicrobiales</taxon>
        <taxon>Verrucomicrobiaceae</taxon>
        <taxon>Roseimicrobium</taxon>
    </lineage>
</organism>
<evidence type="ECO:0000256" key="9">
    <source>
        <dbReference type="ARBA" id="ARBA00022605"/>
    </source>
</evidence>
<protein>
    <recommendedName>
        <fullName evidence="7 20">Methionine synthase</fullName>
        <ecNumber evidence="6 20">2.1.1.13</ecNumber>
    </recommendedName>
    <alternativeName>
        <fullName evidence="19 21">5-methyltetrahydrofolate--homocysteine methyltransferase</fullName>
    </alternativeName>
</protein>
<feature type="domain" description="Hcy-binding" evidence="25">
    <location>
        <begin position="8"/>
        <end position="354"/>
    </location>
</feature>
<evidence type="ECO:0000256" key="5">
    <source>
        <dbReference type="ARBA" id="ARBA00010398"/>
    </source>
</evidence>
<evidence type="ECO:0000256" key="10">
    <source>
        <dbReference type="ARBA" id="ARBA00022628"/>
    </source>
</evidence>
<dbReference type="InterPro" id="IPR036724">
    <property type="entry name" value="Cobalamin-bd_sf"/>
</dbReference>
<dbReference type="SUPFAM" id="SSF52242">
    <property type="entry name" value="Cobalamin (vitamin B12)-binding domain"/>
    <property type="match status" value="1"/>
</dbReference>
<evidence type="ECO:0000256" key="24">
    <source>
        <dbReference type="PROSITE-ProRule" id="PRU00333"/>
    </source>
</evidence>
<dbReference type="InterPro" id="IPR003726">
    <property type="entry name" value="HCY_dom"/>
</dbReference>
<evidence type="ECO:0000256" key="8">
    <source>
        <dbReference type="ARBA" id="ARBA00022603"/>
    </source>
</evidence>
<dbReference type="Pfam" id="PF02607">
    <property type="entry name" value="B12-binding_2"/>
    <property type="match status" value="1"/>
</dbReference>
<evidence type="ECO:0000256" key="7">
    <source>
        <dbReference type="ARBA" id="ARBA00013998"/>
    </source>
</evidence>
<evidence type="ECO:0000259" key="27">
    <source>
        <dbReference type="PROSITE" id="PS50974"/>
    </source>
</evidence>
<evidence type="ECO:0000256" key="17">
    <source>
        <dbReference type="ARBA" id="ARBA00023285"/>
    </source>
</evidence>
<feature type="domain" description="Pterin-binding" evidence="26">
    <location>
        <begin position="385"/>
        <end position="644"/>
    </location>
</feature>
<keyword evidence="31" id="KW-1185">Reference proteome</keyword>
<feature type="binding site" evidence="23">
    <location>
        <position position="1195"/>
    </location>
    <ligand>
        <name>S-adenosyl-L-methionine</name>
        <dbReference type="ChEBI" id="CHEBI:59789"/>
    </ligand>
</feature>
<dbReference type="RefSeq" id="WP_113961569.1">
    <property type="nucleotide sequence ID" value="NZ_QNRR01000014.1"/>
</dbReference>
<dbReference type="PIRSF" id="PIRSF000381">
    <property type="entry name" value="MetH"/>
    <property type="match status" value="1"/>
</dbReference>
<dbReference type="InterPro" id="IPR004223">
    <property type="entry name" value="VitB12-dep_Met_synth_activ_dom"/>
</dbReference>
<feature type="domain" description="B12-binding" evidence="28">
    <location>
        <begin position="799"/>
        <end position="934"/>
    </location>
</feature>
<dbReference type="InterPro" id="IPR050554">
    <property type="entry name" value="Met_Synthase/Corrinoid"/>
</dbReference>
<comment type="similarity">
    <text evidence="5">Belongs to the vitamin-B12 dependent methionine synthase family.</text>
</comment>
<feature type="binding site" evidence="23">
    <location>
        <position position="722"/>
    </location>
    <ligand>
        <name>methylcob(III)alamin</name>
        <dbReference type="ChEBI" id="CHEBI:28115"/>
    </ligand>
</feature>
<evidence type="ECO:0000256" key="1">
    <source>
        <dbReference type="ARBA" id="ARBA00001700"/>
    </source>
</evidence>
<dbReference type="SUPFAM" id="SSF82282">
    <property type="entry name" value="Homocysteine S-methyltransferase"/>
    <property type="match status" value="1"/>
</dbReference>
<dbReference type="NCBIfam" id="NF007024">
    <property type="entry name" value="PRK09490.1"/>
    <property type="match status" value="1"/>
</dbReference>
<dbReference type="GO" id="GO:0046653">
    <property type="term" value="P:tetrahydrofolate metabolic process"/>
    <property type="evidence" value="ECO:0007669"/>
    <property type="project" value="TreeGrafter"/>
</dbReference>
<dbReference type="Pfam" id="PF00809">
    <property type="entry name" value="Pterin_bind"/>
    <property type="match status" value="1"/>
</dbReference>
<dbReference type="Gene3D" id="3.20.20.330">
    <property type="entry name" value="Homocysteine-binding-like domain"/>
    <property type="match status" value="1"/>
</dbReference>
<feature type="binding site" evidence="22 24">
    <location>
        <position position="339"/>
    </location>
    <ligand>
        <name>Zn(2+)</name>
        <dbReference type="ChEBI" id="CHEBI:29105"/>
    </ligand>
</feature>
<evidence type="ECO:0000256" key="23">
    <source>
        <dbReference type="PIRSR" id="PIRSR000381-2"/>
    </source>
</evidence>
<dbReference type="PANTHER" id="PTHR45833">
    <property type="entry name" value="METHIONINE SYNTHASE"/>
    <property type="match status" value="1"/>
</dbReference>
<dbReference type="InterPro" id="IPR037010">
    <property type="entry name" value="VitB12-dep_Met_synth_activ_sf"/>
</dbReference>
<evidence type="ECO:0000256" key="3">
    <source>
        <dbReference type="ARBA" id="ARBA00001956"/>
    </source>
</evidence>
<dbReference type="FunFam" id="3.20.20.20:FF:000002">
    <property type="entry name" value="Methionine synthase"/>
    <property type="match status" value="1"/>
</dbReference>
<keyword evidence="12 21" id="KW-0949">S-adenosyl-L-methionine</keyword>
<dbReference type="EMBL" id="QNRR01000014">
    <property type="protein sequence ID" value="RBP37343.1"/>
    <property type="molecule type" value="Genomic_DNA"/>
</dbReference>
<dbReference type="GO" id="GO:0008705">
    <property type="term" value="F:methionine synthase activity"/>
    <property type="evidence" value="ECO:0007669"/>
    <property type="project" value="UniProtKB-UniRule"/>
</dbReference>
<evidence type="ECO:0000256" key="21">
    <source>
        <dbReference type="PIRNR" id="PIRNR000381"/>
    </source>
</evidence>
<evidence type="ECO:0000256" key="18">
    <source>
        <dbReference type="ARBA" id="ARBA00025552"/>
    </source>
</evidence>
<dbReference type="Pfam" id="PF02965">
    <property type="entry name" value="Met_synt_B12"/>
    <property type="match status" value="1"/>
</dbReference>
<comment type="domain">
    <text evidence="21">Modular enzyme with four functionally distinct domains. The isolated Hcy-binding domain catalyzes methyl transfer from free methylcobalamin to homocysteine. The Hcy-binding domain in association with the pterin-binding domain catalyzes the methylation of cob(I)alamin by methyltetrahydrofolate and the methylation of homocysteine. The B12-binding domain binds the cofactor. The AdoMet activation domain binds S-adenosyl-L-methionine. Under aerobic conditions cob(I)alamin can be converted to inactive cob(II)alamin. Reductive methylation by S-adenosyl-L-methionine and flavodoxin regenerates methylcobalamin.</text>
</comment>
<reference evidence="30 31" key="1">
    <citation type="submission" date="2018-06" db="EMBL/GenBank/DDBJ databases">
        <title>Genomic Encyclopedia of Type Strains, Phase IV (KMG-IV): sequencing the most valuable type-strain genomes for metagenomic binning, comparative biology and taxonomic classification.</title>
        <authorList>
            <person name="Goeker M."/>
        </authorList>
    </citation>
    <scope>NUCLEOTIDE SEQUENCE [LARGE SCALE GENOMIC DNA]</scope>
    <source>
        <strain evidence="30 31">DSM 25532</strain>
    </source>
</reference>
<proteinExistence type="inferred from homology"/>
<dbReference type="GO" id="GO:0032259">
    <property type="term" value="P:methylation"/>
    <property type="evidence" value="ECO:0007669"/>
    <property type="project" value="UniProtKB-KW"/>
</dbReference>
<dbReference type="SUPFAM" id="SSF51717">
    <property type="entry name" value="Dihydropteroate synthetase-like"/>
    <property type="match status" value="1"/>
</dbReference>
<dbReference type="InterPro" id="IPR011005">
    <property type="entry name" value="Dihydropteroate_synth-like_sf"/>
</dbReference>
<evidence type="ECO:0000259" key="25">
    <source>
        <dbReference type="PROSITE" id="PS50970"/>
    </source>
</evidence>
<dbReference type="OrthoDB" id="9803687at2"/>
<evidence type="ECO:0000259" key="28">
    <source>
        <dbReference type="PROSITE" id="PS51332"/>
    </source>
</evidence>
<evidence type="ECO:0000256" key="11">
    <source>
        <dbReference type="ARBA" id="ARBA00022679"/>
    </source>
</evidence>
<comment type="caution">
    <text evidence="30">The sequence shown here is derived from an EMBL/GenBank/DDBJ whole genome shotgun (WGS) entry which is preliminary data.</text>
</comment>
<dbReference type="PROSITE" id="PS50972">
    <property type="entry name" value="PTERIN_BINDING"/>
    <property type="match status" value="1"/>
</dbReference>
<dbReference type="PROSITE" id="PS51332">
    <property type="entry name" value="B12_BINDING"/>
    <property type="match status" value="1"/>
</dbReference>
<evidence type="ECO:0000256" key="14">
    <source>
        <dbReference type="ARBA" id="ARBA00022737"/>
    </source>
</evidence>
<feature type="binding site" evidence="23">
    <location>
        <begin position="809"/>
        <end position="813"/>
    </location>
    <ligand>
        <name>methylcob(III)alamin</name>
        <dbReference type="ChEBI" id="CHEBI:28115"/>
    </ligand>
</feature>
<dbReference type="InterPro" id="IPR000489">
    <property type="entry name" value="Pterin-binding_dom"/>
</dbReference>
<keyword evidence="8 21" id="KW-0489">Methyltransferase</keyword>
<evidence type="ECO:0000259" key="26">
    <source>
        <dbReference type="PROSITE" id="PS50972"/>
    </source>
</evidence>
<dbReference type="InterPro" id="IPR033706">
    <property type="entry name" value="Met_synthase_B12-bd"/>
</dbReference>
<keyword evidence="15 21" id="KW-0862">Zinc</keyword>
<dbReference type="InterPro" id="IPR011822">
    <property type="entry name" value="MetH"/>
</dbReference>
<evidence type="ECO:0000313" key="31">
    <source>
        <dbReference type="Proteomes" id="UP000253426"/>
    </source>
</evidence>
<dbReference type="FunFam" id="1.10.1240.10:FF:000001">
    <property type="entry name" value="Methionine synthase"/>
    <property type="match status" value="1"/>
</dbReference>
<sequence length="1285" mass="142163">MPAQPDATEELRKELSRRIMVIDGAMGTTIRGYGLTEADTRGERFKDAPKDLKNNGDILSLTRPDVIGDIHKRFLVAGADMIETNTFSGSSIAQSEFFKEDPRETGKGRKDAAFYQEVLDDKFLEELAWDINFQSARLCREWADKIGSDTGRKRYVAGAIGPLTVSLSVSPDADDAGFRVVTFDQVVEDYRRQVRALIAGGCDTLLVETIFDALNAKAALVAIEQVFDEDKLRLPIQVSAAVGLGGETMISAQKVEALWNSVRQHKLLSIGLNCSLGPDKMRPFLEELSTRADTFVSCYPNAGMPNPLTPTGFDLEPQHMGEYLTDFAGGKLVNIAGGCCGNTPDHIAAIAKAVERFEPRPIPEIEPLMRLSGSDAFTLAKEANYLMIGERTNVAGSPKFAKLIKENKLEDAVAIARQQVENGANVIDVCMDEGLIEGVTMMTRFLQLLAAEPEIAKVPIMVDSSKWEVIEAGLKCLQGKGIVNSISLKEGEEIFKDHARVINQYGAATVVMAFDEQGQAATYEDKIRICERAYRILVDEVGFNPQDIIFDPNILTVATGMEEHNNYALDFINATRWIKQNLPGAKVSGGVSNISFSFRGNNKVREAMHSAFLYHAIKAGMDMGIVNAGMLEVYEDVPEEMLVKVEDVLLNRRPDATEILVDYAEQFKGQKGDKKQEVDLAWRDAPVAKRLEHALLRGITDFIDQDTEEARAELGVPLKVIEGPLMDGMSVVGDLFGAGKMFLPQVVKSARVMKKAVAYLQPFMEAEKVAQAEARAAAHRKALETNADAVAEMAAEESSPTIVLATVKGDVHDIGKNIVGVVMACNGFRVIDLGVMVACEKILERAVEEKADIIGLSGLITPSLDEMVHVASEMKRNGFKLPLLIGGATTSAAHTAIKIAPKYDHPIVHVLDASRSVPVMTSLLSEDQRAGFVQKNEERHNDLRQKYAAKDEASKLLPIAEARAKGSQFDWATQEIAVPSFTGVKVYDPLPIEEVVPFIDWSPFFHTWELRGRWHPDEQRFKSALPEFQEQVEPEAAKLYNDAYALLQRVIAEKRYTIRACYAFWPANRVGDDVEVYTDESRSEVRTVFHTLRQQNPKKDKPNYALADFVAPKESGRADYIGGFCVGIHGGDEFADTFKNAHDDYNSIMAKAIADRLAEATAEYLHKQARVAWGYEKTEELSNEELIRERYRGIRPAPGYPAQPDHTEKPILFALMDATAHTGVTLTESNAMHPGAAVSGLYFGHPEARYFAVGKINKDQIEDYAKRKGETVEHMEKWLGPWLAY</sequence>
<dbReference type="InterPro" id="IPR006158">
    <property type="entry name" value="Cobalamin-bd"/>
</dbReference>
<dbReference type="InterPro" id="IPR036589">
    <property type="entry name" value="HCY_dom_sf"/>
</dbReference>
<dbReference type="NCBIfam" id="TIGR02082">
    <property type="entry name" value="metH"/>
    <property type="match status" value="1"/>
</dbReference>
<keyword evidence="17 21" id="KW-0170">Cobalt</keyword>
<keyword evidence="14" id="KW-0677">Repeat</keyword>
<feature type="binding site" evidence="23">
    <location>
        <position position="913"/>
    </location>
    <ligand>
        <name>methylcob(III)alamin</name>
        <dbReference type="ChEBI" id="CHEBI:28115"/>
    </ligand>
</feature>
<evidence type="ECO:0000256" key="16">
    <source>
        <dbReference type="ARBA" id="ARBA00023167"/>
    </source>
</evidence>
<dbReference type="Gene3D" id="3.40.50.280">
    <property type="entry name" value="Cobalamin-binding domain"/>
    <property type="match status" value="1"/>
</dbReference>
<evidence type="ECO:0000256" key="13">
    <source>
        <dbReference type="ARBA" id="ARBA00022723"/>
    </source>
</evidence>
<dbReference type="FunFam" id="3.20.20.330:FF:000001">
    <property type="entry name" value="Methionine synthase"/>
    <property type="match status" value="1"/>
</dbReference>
<dbReference type="CDD" id="cd02069">
    <property type="entry name" value="methionine_synthase_B12_BD"/>
    <property type="match status" value="1"/>
</dbReference>
<keyword evidence="16 21" id="KW-0486">Methionine biosynthesis</keyword>
<dbReference type="UniPathway" id="UPA00051">
    <property type="reaction ID" value="UER00081"/>
</dbReference>
<dbReference type="InterPro" id="IPR003759">
    <property type="entry name" value="Cbl-bd_cap"/>
</dbReference>
<dbReference type="GO" id="GO:0005829">
    <property type="term" value="C:cytosol"/>
    <property type="evidence" value="ECO:0007669"/>
    <property type="project" value="TreeGrafter"/>
</dbReference>
<dbReference type="Gene3D" id="1.10.1240.10">
    <property type="entry name" value="Methionine synthase domain"/>
    <property type="match status" value="1"/>
</dbReference>
<evidence type="ECO:0000256" key="20">
    <source>
        <dbReference type="NCBIfam" id="TIGR02082"/>
    </source>
</evidence>
<dbReference type="PROSITE" id="PS50974">
    <property type="entry name" value="ADOMET_ACTIVATION"/>
    <property type="match status" value="1"/>
</dbReference>
<feature type="binding site" description="axial binding residue" evidence="22">
    <location>
        <position position="812"/>
    </location>
    <ligand>
        <name>methylcob(III)alamin</name>
        <dbReference type="ChEBI" id="CHEBI:28115"/>
    </ligand>
    <ligandPart>
        <name>Co</name>
        <dbReference type="ChEBI" id="CHEBI:27638"/>
    </ligandPart>
</feature>
<feature type="binding site" evidence="23">
    <location>
        <position position="861"/>
    </location>
    <ligand>
        <name>methylcob(III)alamin</name>
        <dbReference type="ChEBI" id="CHEBI:28115"/>
    </ligand>
</feature>
<keyword evidence="10 21" id="KW-0846">Cobalamin</keyword>
<keyword evidence="9 21" id="KW-0028">Amino-acid biosynthesis</keyword>
<feature type="binding site" evidence="22 24">
    <location>
        <position position="340"/>
    </location>
    <ligand>
        <name>Zn(2+)</name>
        <dbReference type="ChEBI" id="CHEBI:29105"/>
    </ligand>
</feature>
<dbReference type="GO" id="GO:0008270">
    <property type="term" value="F:zinc ion binding"/>
    <property type="evidence" value="ECO:0007669"/>
    <property type="project" value="UniProtKB-UniRule"/>
</dbReference>
<dbReference type="SUPFAM" id="SSF56507">
    <property type="entry name" value="Methionine synthase activation domain-like"/>
    <property type="match status" value="1"/>
</dbReference>
<dbReference type="FunFam" id="3.40.50.280:FF:000001">
    <property type="entry name" value="Methionine synthase"/>
    <property type="match status" value="1"/>
</dbReference>